<feature type="compositionally biased region" description="Basic and acidic residues" evidence="1">
    <location>
        <begin position="68"/>
        <end position="85"/>
    </location>
</feature>
<dbReference type="OrthoDB" id="2389872at2"/>
<name>A0A4P6V174_9HYPH</name>
<sequence length="95" mass="10541">MGQILIRNIDDEVHARLKAQAAARGRSLEAHVRDLLSDSAKPSKTEVLARAAEIRKSFRGPPMTAEQHQARIEESKRALDERAGRLSDLARGTKD</sequence>
<accession>A0A4P6V174</accession>
<dbReference type="InterPro" id="IPR053853">
    <property type="entry name" value="FitA-like_RHH"/>
</dbReference>
<protein>
    <recommendedName>
        <fullName evidence="2">Antitoxin FitA-like ribbon-helix-helix domain-containing protein</fullName>
    </recommendedName>
</protein>
<dbReference type="RefSeq" id="WP_131615822.1">
    <property type="nucleotide sequence ID" value="NZ_CP036532.1"/>
</dbReference>
<dbReference type="Proteomes" id="UP000293719">
    <property type="component" value="Chromosome"/>
</dbReference>
<dbReference type="Gene3D" id="1.10.1220.10">
    <property type="entry name" value="Met repressor-like"/>
    <property type="match status" value="1"/>
</dbReference>
<feature type="region of interest" description="Disordered" evidence="1">
    <location>
        <begin position="58"/>
        <end position="95"/>
    </location>
</feature>
<dbReference type="GeneID" id="90766765"/>
<dbReference type="SUPFAM" id="SSF47598">
    <property type="entry name" value="Ribbon-helix-helix"/>
    <property type="match status" value="1"/>
</dbReference>
<dbReference type="GO" id="GO:0006355">
    <property type="term" value="P:regulation of DNA-templated transcription"/>
    <property type="evidence" value="ECO:0007669"/>
    <property type="project" value="InterPro"/>
</dbReference>
<dbReference type="InterPro" id="IPR010985">
    <property type="entry name" value="Ribbon_hlx_hlx"/>
</dbReference>
<gene>
    <name evidence="3" type="ORF">E0E05_05600</name>
</gene>
<dbReference type="Pfam" id="PF22513">
    <property type="entry name" value="FitA-like_RHH"/>
    <property type="match status" value="1"/>
</dbReference>
<dbReference type="InterPro" id="IPR013321">
    <property type="entry name" value="Arc_rbn_hlx_hlx"/>
</dbReference>
<evidence type="ECO:0000256" key="1">
    <source>
        <dbReference type="SAM" id="MobiDB-lite"/>
    </source>
</evidence>
<organism evidence="3 4">
    <name type="scientific">Roseitalea porphyridii</name>
    <dbReference type="NCBI Taxonomy" id="1852022"/>
    <lineage>
        <taxon>Bacteria</taxon>
        <taxon>Pseudomonadati</taxon>
        <taxon>Pseudomonadota</taxon>
        <taxon>Alphaproteobacteria</taxon>
        <taxon>Hyphomicrobiales</taxon>
        <taxon>Ahrensiaceae</taxon>
        <taxon>Roseitalea</taxon>
    </lineage>
</organism>
<dbReference type="AlphaFoldDB" id="A0A4P6V174"/>
<evidence type="ECO:0000313" key="4">
    <source>
        <dbReference type="Proteomes" id="UP000293719"/>
    </source>
</evidence>
<proteinExistence type="predicted"/>
<dbReference type="EMBL" id="CP036532">
    <property type="protein sequence ID" value="QBK30120.1"/>
    <property type="molecule type" value="Genomic_DNA"/>
</dbReference>
<dbReference type="KEGG" id="rpod:E0E05_05600"/>
<feature type="domain" description="Antitoxin FitA-like ribbon-helix-helix" evidence="2">
    <location>
        <begin position="3"/>
        <end position="39"/>
    </location>
</feature>
<evidence type="ECO:0000313" key="3">
    <source>
        <dbReference type="EMBL" id="QBK30120.1"/>
    </source>
</evidence>
<keyword evidence="4" id="KW-1185">Reference proteome</keyword>
<reference evidence="3 4" key="1">
    <citation type="journal article" date="2017" name="Int. J. Syst. Evol. Microbiol.">
        <title>Roseitalea porphyridii gen. nov., sp. nov., isolated from a red alga, and reclassification of Hoeflea suaedae Chung et al. 2013 as Pseudohoeflea suaedae gen. nov., comb. nov.</title>
        <authorList>
            <person name="Hyeon J.W."/>
            <person name="Jeong S.E."/>
            <person name="Baek K."/>
            <person name="Jeon C.O."/>
        </authorList>
    </citation>
    <scope>NUCLEOTIDE SEQUENCE [LARGE SCALE GENOMIC DNA]</scope>
    <source>
        <strain evidence="3 4">MA7-20</strain>
    </source>
</reference>
<evidence type="ECO:0000259" key="2">
    <source>
        <dbReference type="Pfam" id="PF22513"/>
    </source>
</evidence>